<evidence type="ECO:0000256" key="6">
    <source>
        <dbReference type="ARBA" id="ARBA00022989"/>
    </source>
</evidence>
<dbReference type="HAMAP" id="MF_00422">
    <property type="entry name" value="SecE"/>
    <property type="match status" value="1"/>
</dbReference>
<proteinExistence type="inferred from homology"/>
<keyword evidence="3 9" id="KW-1003">Cell membrane</keyword>
<dbReference type="AlphaFoldDB" id="A0A1X0D851"/>
<evidence type="ECO:0000256" key="2">
    <source>
        <dbReference type="ARBA" id="ARBA00022448"/>
    </source>
</evidence>
<keyword evidence="5 9" id="KW-0653">Protein transport</keyword>
<name>A0A1X0D851_9MYCO</name>
<dbReference type="GO" id="GO:0005886">
    <property type="term" value="C:plasma membrane"/>
    <property type="evidence" value="ECO:0007669"/>
    <property type="project" value="UniProtKB-SubCell"/>
</dbReference>
<dbReference type="GO" id="GO:0006605">
    <property type="term" value="P:protein targeting"/>
    <property type="evidence" value="ECO:0007669"/>
    <property type="project" value="UniProtKB-UniRule"/>
</dbReference>
<comment type="caution">
    <text evidence="11">The sequence shown here is derived from an EMBL/GenBank/DDBJ whole genome shotgun (WGS) entry which is preliminary data.</text>
</comment>
<evidence type="ECO:0000313" key="11">
    <source>
        <dbReference type="EMBL" id="ORA68537.1"/>
    </source>
</evidence>
<evidence type="ECO:0000256" key="4">
    <source>
        <dbReference type="ARBA" id="ARBA00022692"/>
    </source>
</evidence>
<dbReference type="InterPro" id="IPR005807">
    <property type="entry name" value="SecE_bac"/>
</dbReference>
<dbReference type="GO" id="GO:0009306">
    <property type="term" value="P:protein secretion"/>
    <property type="evidence" value="ECO:0007669"/>
    <property type="project" value="UniProtKB-UniRule"/>
</dbReference>
<evidence type="ECO:0000313" key="12">
    <source>
        <dbReference type="Proteomes" id="UP000192801"/>
    </source>
</evidence>
<feature type="compositionally biased region" description="Acidic residues" evidence="10">
    <location>
        <begin position="52"/>
        <end position="65"/>
    </location>
</feature>
<evidence type="ECO:0000256" key="8">
    <source>
        <dbReference type="ARBA" id="ARBA00023136"/>
    </source>
</evidence>
<dbReference type="PROSITE" id="PS01067">
    <property type="entry name" value="SECE_SEC61G"/>
    <property type="match status" value="1"/>
</dbReference>
<keyword evidence="7 9" id="KW-0811">Translocation</keyword>
<gene>
    <name evidence="9" type="primary">secE</name>
    <name evidence="11" type="ORF">BST26_14430</name>
</gene>
<feature type="compositionally biased region" description="Acidic residues" evidence="10">
    <location>
        <begin position="1"/>
        <end position="19"/>
    </location>
</feature>
<dbReference type="GO" id="GO:0008320">
    <property type="term" value="F:protein transmembrane transporter activity"/>
    <property type="evidence" value="ECO:0007669"/>
    <property type="project" value="UniProtKB-UniRule"/>
</dbReference>
<sequence>MSDERDAADEVGGADDTDDAPVSSWKPGDDAPAAPVRPTGKRSRQRAATAVVDDESEGEADDDEGAGATKTVTKKQPKTRAKKAKTGPSRNPIMFVINYLKQVVAELRKVIWPNRNQMVTYTVVVLVFLVFMTALISLSDLGLAQLVLKVFG</sequence>
<accession>A0A1X0D851</accession>
<feature type="compositionally biased region" description="Basic residues" evidence="10">
    <location>
        <begin position="72"/>
        <end position="85"/>
    </location>
</feature>
<evidence type="ECO:0000256" key="3">
    <source>
        <dbReference type="ARBA" id="ARBA00022475"/>
    </source>
</evidence>
<evidence type="ECO:0000256" key="5">
    <source>
        <dbReference type="ARBA" id="ARBA00022927"/>
    </source>
</evidence>
<dbReference type="InterPro" id="IPR001901">
    <property type="entry name" value="Translocase_SecE/Sec61-g"/>
</dbReference>
<evidence type="ECO:0000256" key="10">
    <source>
        <dbReference type="SAM" id="MobiDB-lite"/>
    </source>
</evidence>
<dbReference type="PANTHER" id="PTHR33910">
    <property type="entry name" value="PROTEIN TRANSLOCASE SUBUNIT SECE"/>
    <property type="match status" value="1"/>
</dbReference>
<dbReference type="Gene3D" id="1.20.5.1030">
    <property type="entry name" value="Preprotein translocase secy subunit"/>
    <property type="match status" value="1"/>
</dbReference>
<keyword evidence="2 9" id="KW-0813">Transport</keyword>
<dbReference type="RefSeq" id="WP_083031862.1">
    <property type="nucleotide sequence ID" value="NZ_AP022618.1"/>
</dbReference>
<comment type="function">
    <text evidence="9">Essential subunit of the Sec protein translocation channel SecYEG. Clamps together the 2 halves of SecY. May contact the channel plug during translocation.</text>
</comment>
<dbReference type="NCBIfam" id="TIGR00964">
    <property type="entry name" value="secE_bact"/>
    <property type="match status" value="1"/>
</dbReference>
<dbReference type="Pfam" id="PF00584">
    <property type="entry name" value="SecE"/>
    <property type="match status" value="1"/>
</dbReference>
<feature type="region of interest" description="Disordered" evidence="10">
    <location>
        <begin position="1"/>
        <end position="88"/>
    </location>
</feature>
<comment type="subcellular location">
    <subcellularLocation>
        <location evidence="9">Cell membrane</location>
        <topology evidence="9">Single-pass membrane protein</topology>
    </subcellularLocation>
    <subcellularLocation>
        <location evidence="1">Membrane</location>
    </subcellularLocation>
</comment>
<evidence type="ECO:0000256" key="9">
    <source>
        <dbReference type="HAMAP-Rule" id="MF_00422"/>
    </source>
</evidence>
<keyword evidence="4 9" id="KW-0812">Transmembrane</keyword>
<dbReference type="OrthoDB" id="9805743at2"/>
<keyword evidence="12" id="KW-1185">Reference proteome</keyword>
<organism evidence="11 12">
    <name type="scientific">Mycolicibacterium insubricum</name>
    <dbReference type="NCBI Taxonomy" id="444597"/>
    <lineage>
        <taxon>Bacteria</taxon>
        <taxon>Bacillati</taxon>
        <taxon>Actinomycetota</taxon>
        <taxon>Actinomycetes</taxon>
        <taxon>Mycobacteriales</taxon>
        <taxon>Mycobacteriaceae</taxon>
        <taxon>Mycolicibacterium</taxon>
    </lineage>
</organism>
<evidence type="ECO:0000256" key="7">
    <source>
        <dbReference type="ARBA" id="ARBA00023010"/>
    </source>
</evidence>
<dbReference type="InterPro" id="IPR038379">
    <property type="entry name" value="SecE_sf"/>
</dbReference>
<evidence type="ECO:0000256" key="1">
    <source>
        <dbReference type="ARBA" id="ARBA00004370"/>
    </source>
</evidence>
<dbReference type="PANTHER" id="PTHR33910:SF1">
    <property type="entry name" value="PROTEIN TRANSLOCASE SUBUNIT SECE"/>
    <property type="match status" value="1"/>
</dbReference>
<protein>
    <recommendedName>
        <fullName evidence="9">Protein translocase subunit SecE</fullName>
    </recommendedName>
</protein>
<dbReference type="STRING" id="444597.BST26_14430"/>
<comment type="subunit">
    <text evidence="9">Component of the Sec protein translocase complex. Heterotrimer consisting of SecY, SecE and SecG subunits. The heterotrimers can form oligomers, although 1 heterotrimer is thought to be able to translocate proteins. Interacts with the ribosome. Interacts with SecDF, and other proteins may be involved. Interacts with SecA.</text>
</comment>
<dbReference type="EMBL" id="MVHS01000036">
    <property type="protein sequence ID" value="ORA68537.1"/>
    <property type="molecule type" value="Genomic_DNA"/>
</dbReference>
<dbReference type="Proteomes" id="UP000192801">
    <property type="component" value="Unassembled WGS sequence"/>
</dbReference>
<reference evidence="11 12" key="1">
    <citation type="submission" date="2016-12" db="EMBL/GenBank/DDBJ databases">
        <title>The new phylogeny of genus Mycobacterium.</title>
        <authorList>
            <person name="Tortoli E."/>
            <person name="Trovato A."/>
            <person name="Cirillo D.M."/>
        </authorList>
    </citation>
    <scope>NUCLEOTIDE SEQUENCE [LARGE SCALE GENOMIC DNA]</scope>
    <source>
        <strain evidence="11 12">DSM 45130</strain>
    </source>
</reference>
<keyword evidence="6 9" id="KW-1133">Transmembrane helix</keyword>
<comment type="similarity">
    <text evidence="9">Belongs to the SecE/SEC61-gamma family.</text>
</comment>
<feature type="transmembrane region" description="Helical" evidence="9">
    <location>
        <begin position="118"/>
        <end position="138"/>
    </location>
</feature>
<keyword evidence="8 9" id="KW-0472">Membrane</keyword>
<dbReference type="GO" id="GO:0065002">
    <property type="term" value="P:intracellular protein transmembrane transport"/>
    <property type="evidence" value="ECO:0007669"/>
    <property type="project" value="UniProtKB-UniRule"/>
</dbReference>
<dbReference type="GO" id="GO:0043952">
    <property type="term" value="P:protein transport by the Sec complex"/>
    <property type="evidence" value="ECO:0007669"/>
    <property type="project" value="UniProtKB-UniRule"/>
</dbReference>